<dbReference type="InterPro" id="IPR011032">
    <property type="entry name" value="GroES-like_sf"/>
</dbReference>
<dbReference type="SMART" id="SM00822">
    <property type="entry name" value="PKS_KR"/>
    <property type="match status" value="1"/>
</dbReference>
<evidence type="ECO:0000313" key="12">
    <source>
        <dbReference type="EMBL" id="KAH7118693.1"/>
    </source>
</evidence>
<evidence type="ECO:0000256" key="3">
    <source>
        <dbReference type="ARBA" id="ARBA00022679"/>
    </source>
</evidence>
<dbReference type="SMART" id="SM00829">
    <property type="entry name" value="PKS_ER"/>
    <property type="match status" value="1"/>
</dbReference>
<name>A0A9P9DG80_9HYPO</name>
<dbReference type="PANTHER" id="PTHR43775">
    <property type="entry name" value="FATTY ACID SYNTHASE"/>
    <property type="match status" value="1"/>
</dbReference>
<dbReference type="SMART" id="SM00825">
    <property type="entry name" value="PKS_KS"/>
    <property type="match status" value="1"/>
</dbReference>
<keyword evidence="7" id="KW-0012">Acyltransferase</keyword>
<dbReference type="InterPro" id="IPR009081">
    <property type="entry name" value="PP-bd_ACP"/>
</dbReference>
<dbReference type="InterPro" id="IPR013154">
    <property type="entry name" value="ADH-like_N"/>
</dbReference>
<dbReference type="SUPFAM" id="SSF53901">
    <property type="entry name" value="Thiolase-like"/>
    <property type="match status" value="1"/>
</dbReference>
<dbReference type="InterPro" id="IPR014043">
    <property type="entry name" value="Acyl_transferase_dom"/>
</dbReference>
<dbReference type="CDD" id="cd05195">
    <property type="entry name" value="enoyl_red"/>
    <property type="match status" value="1"/>
</dbReference>
<dbReference type="Pfam" id="PF02801">
    <property type="entry name" value="Ketoacyl-synt_C"/>
    <property type="match status" value="1"/>
</dbReference>
<dbReference type="CDD" id="cd00833">
    <property type="entry name" value="PKS"/>
    <property type="match status" value="1"/>
</dbReference>
<dbReference type="EMBL" id="JAGMUU010000031">
    <property type="protein sequence ID" value="KAH7118693.1"/>
    <property type="molecule type" value="Genomic_DNA"/>
</dbReference>
<evidence type="ECO:0000259" key="9">
    <source>
        <dbReference type="PROSITE" id="PS50075"/>
    </source>
</evidence>
<dbReference type="PROSITE" id="PS52019">
    <property type="entry name" value="PKS_MFAS_DH"/>
    <property type="match status" value="1"/>
</dbReference>
<dbReference type="Pfam" id="PF08659">
    <property type="entry name" value="KR"/>
    <property type="match status" value="1"/>
</dbReference>
<dbReference type="GO" id="GO:0016491">
    <property type="term" value="F:oxidoreductase activity"/>
    <property type="evidence" value="ECO:0007669"/>
    <property type="project" value="UniProtKB-KW"/>
</dbReference>
<dbReference type="Pfam" id="PF16197">
    <property type="entry name" value="KAsynt_C_assoc"/>
    <property type="match status" value="1"/>
</dbReference>
<dbReference type="PROSITE" id="PS00012">
    <property type="entry name" value="PHOSPHOPANTETHEINE"/>
    <property type="match status" value="1"/>
</dbReference>
<dbReference type="Pfam" id="PF08240">
    <property type="entry name" value="ADH_N"/>
    <property type="match status" value="1"/>
</dbReference>
<keyword evidence="2" id="KW-0597">Phosphoprotein</keyword>
<dbReference type="InterPro" id="IPR014031">
    <property type="entry name" value="Ketoacyl_synth_C"/>
</dbReference>
<dbReference type="Proteomes" id="UP000717696">
    <property type="component" value="Unassembled WGS sequence"/>
</dbReference>
<dbReference type="InterPro" id="IPR042104">
    <property type="entry name" value="PKS_dehydratase_sf"/>
</dbReference>
<keyword evidence="1" id="KW-0596">Phosphopantetheine</keyword>
<dbReference type="Gene3D" id="3.10.129.110">
    <property type="entry name" value="Polyketide synthase dehydratase"/>
    <property type="match status" value="1"/>
</dbReference>
<dbReference type="InterPro" id="IPR020807">
    <property type="entry name" value="PKS_DH"/>
</dbReference>
<dbReference type="GO" id="GO:0044550">
    <property type="term" value="P:secondary metabolite biosynthetic process"/>
    <property type="evidence" value="ECO:0007669"/>
    <property type="project" value="TreeGrafter"/>
</dbReference>
<evidence type="ECO:0000256" key="2">
    <source>
        <dbReference type="ARBA" id="ARBA00022553"/>
    </source>
</evidence>
<dbReference type="CDD" id="cd02440">
    <property type="entry name" value="AdoMet_MTases"/>
    <property type="match status" value="1"/>
</dbReference>
<comment type="caution">
    <text evidence="12">The sequence shown here is derived from an EMBL/GenBank/DDBJ whole genome shotgun (WGS) entry which is preliminary data.</text>
</comment>
<keyword evidence="4" id="KW-0521">NADP</keyword>
<evidence type="ECO:0000256" key="5">
    <source>
        <dbReference type="ARBA" id="ARBA00023002"/>
    </source>
</evidence>
<dbReference type="InterPro" id="IPR001227">
    <property type="entry name" value="Ac_transferase_dom_sf"/>
</dbReference>
<dbReference type="Pfam" id="PF13602">
    <property type="entry name" value="ADH_zinc_N_2"/>
    <property type="match status" value="1"/>
</dbReference>
<dbReference type="PROSITE" id="PS52004">
    <property type="entry name" value="KS3_2"/>
    <property type="match status" value="1"/>
</dbReference>
<evidence type="ECO:0000259" key="11">
    <source>
        <dbReference type="PROSITE" id="PS52019"/>
    </source>
</evidence>
<keyword evidence="3" id="KW-0808">Transferase</keyword>
<dbReference type="InterPro" id="IPR049900">
    <property type="entry name" value="PKS_mFAS_DH"/>
</dbReference>
<accession>A0A9P9DG80</accession>
<gene>
    <name evidence="12" type="ORF">B0J13DRAFT_651900</name>
</gene>
<keyword evidence="13" id="KW-1185">Reference proteome</keyword>
<dbReference type="InterPro" id="IPR014030">
    <property type="entry name" value="Ketoacyl_synth_N"/>
</dbReference>
<keyword evidence="5" id="KW-0560">Oxidoreductase</keyword>
<dbReference type="InterPro" id="IPR050091">
    <property type="entry name" value="PKS_NRPS_Biosynth_Enz"/>
</dbReference>
<dbReference type="SUPFAM" id="SSF50129">
    <property type="entry name" value="GroES-like"/>
    <property type="match status" value="1"/>
</dbReference>
<dbReference type="Pfam" id="PF08242">
    <property type="entry name" value="Methyltransf_12"/>
    <property type="match status" value="1"/>
</dbReference>
<feature type="active site" description="Proton donor; for dehydratase activity" evidence="8">
    <location>
        <position position="1102"/>
    </location>
</feature>
<feature type="domain" description="Ketosynthase family 3 (KS3)" evidence="10">
    <location>
        <begin position="11"/>
        <end position="436"/>
    </location>
</feature>
<dbReference type="InterPro" id="IPR036291">
    <property type="entry name" value="NAD(P)-bd_dom_sf"/>
</dbReference>
<dbReference type="SUPFAM" id="SSF47336">
    <property type="entry name" value="ACP-like"/>
    <property type="match status" value="1"/>
</dbReference>
<dbReference type="Gene3D" id="3.40.47.10">
    <property type="match status" value="1"/>
</dbReference>
<dbReference type="Gene3D" id="3.40.366.10">
    <property type="entry name" value="Malonyl-Coenzyme A Acyl Carrier Protein, domain 2"/>
    <property type="match status" value="1"/>
</dbReference>
<evidence type="ECO:0000256" key="8">
    <source>
        <dbReference type="PROSITE-ProRule" id="PRU01363"/>
    </source>
</evidence>
<dbReference type="Pfam" id="PF21089">
    <property type="entry name" value="PKS_DH_N"/>
    <property type="match status" value="1"/>
</dbReference>
<sequence length="2467" mass="269991">MVPLSEKPSNQFLVAVCGLGIRAPGGVRNAIDFWKLLIDGKDARGPIPDTRYNIDGFDGSLGGKTTIKTRHGYFLEDDLTRVDTSLLSMSRKEVERCDPQQRLLLEVAREALEDAGEVNYRGEFIGCYVGTFGDDWAQIAGKETQHQGGLGYVATGNGDLMLSNRVSYEYDLRGPRDVPSFSMTIKTGCSASLVALHEAFRAIQDGDATGAIIGGTSLIMTPTTTAAFTSEGILSPDGSCKSFDASADGFARAEAINAIYIKPLSAAIRDGNAIRAVIRATGANSDGHSQGLFTPSQVAQEALMRKVYKDAGLDPAQTGYVECHGTGTATGDPIETTAVGNVFGDNGVYIGSVKPNVGHAEGASGLNSFIKAVLALEHKTIPPNIKFNNPNPKIPFAEKKLTVPTVPTPWPQGRDERISINSFGIGGTNAHVVIESYSQSAPTSNGHTTAPRPELLLLSGNTAASLKDQVDHYQEFVQSNPGVSKYDLAYTLATRREKLPHRAYTIFQDGEFVETSSHVKAPAQTPKIYLIFSGQGAQWPGMGKELVLTDASFEADLRAMDAVLNKVAKPPSWSLLEELLKPAETSKIGTAELSQPLCTAIQVALVNKLRTAGIKPTGVVGHSSGEIAGAYATGAITMEAAIISAYYRGYVTKQQTIEGAMAAVGLGPEAVSKYLTDGVVVACENSGQSSTISGDRKKVLEVVSRIKSEMPDVLARPLKVDMAYHSHHMAALSKMYTQLLENELKTLGAWSDSATATFVSSVTGKALEKNFLYGPEYWRSNLVSPVRFSTAVTELFDLQGDGVFLEVGPHSALAGPLRQICAQASRPCNYASCLIRGDNGVKALLSSFGKLYQEGVHLDIASLYPGGKILTDLPTYAFDHSLSLWYESRISRAWRLRKYAHHALLGSRVSESPETAPQWRNILTLENEPWIIDHKVKQDVVFPFAGYVSMAGEAVRQLTGVDTGYSIRHTVAHAAIVLTHDKGVELMTTLRRHALTDSDHSEWFEFAIASYNGATWTKHSEGQVKALSEDRPSTLVREEYPRKVVSSQFYDYMGDVGINFGPEFRRLENVSASPTEFLASADISVPSSEQSKPYTMHPTAIDACFQLLILSYAKGLGRNVTQLSVPTLIESLEIRPGGDSLTAKAWGESPTTMEGVECVSDGKLALRLSGFKLTAIEESSDAGFDEYAAARLEWLPDFDFVDVAPLFKPPPSDREESRMIEVLTLLCIIESADRLEGLTPTQPHFVKLRDWLQREIEGAKQGKNALVPDSAKYLALPRAQRQALLNEYHKKLVNGAKSGLVEGLKRVADNCERIFRGEADTIDILIEGGVLAKLYDAVSFGYSDFIKLMSSTKPKLRILEVGAGTGGTTELILRDLMHEGGLPRYSSYTFTDVSAGFFPQAKERFTYAPNMEYKVFDISQDPLEQDFVESSYDVIFAANVVHATPSLKETLGNLNKVLKPGGALVLTEICTDLRSPTYIFGNFVGWWLGEDDGRLYTPYVHPDRWHKELLSSGYTGVDTAVYDEESPYTCCTTIMSRRIRELPPREKVVSLITTDAQGVVAKSLTEALVEAGFGVTSLRLGDQVPKGQDIISSVDIESNFFEDINEDDFYAFREIIRSQGADQNLLWLTSPAQIKCKDPRSAQAIGAARTIRTELAVPFYTLEISKREANFNELVLKVFNKIRQEEDDDNLVSDKEFVIDNGTICIGRYHPFPLQAESSKRSIAGQETIKALQIGKIGSIESLYWAEQTLPKDIPADTIEVEPKSIGLNLKDVLTAMGVINPVGSVQMELGIELGGIITRVGSDVDEFKVGDRVFAFAPEGCLATKAILQRYHAAKLPDNLSFQDAAGVPVVFATVIHCLINVGRLQKDQSVLIHASCGGVGLSAIQICRMIGAEMFVTVGSQDKVDYLMKTYGIPRNRIFNSRDESFLEGIMKETENRGVDIVLNSLTGPLLHASWKCVAEFGMMIEIGKRDLLGFGKLDLNPFIGSRQYIGFDGVQFARKRPRYFRQLLEQFLGYWGKGYIRPIPEQTDFHAGEIVDAFRHLQHGSHIGKVIVSMDDVAAQVEAKPLAKAIEFDPEARYLLTGGLGGLGKSMSTWLIERGARSLTILSRSAGVSEQSKAAIRELESLGAEVTTVAGGVENEKYVEAAVKASSKPIKGVFHLAMVLRDSPMVDMTWNQWDEVTKPKINGAWNLHHALKDQPLDFFWLASSIVTVVDQPGQGNYSASNTFLEAFTQYRLGLGLPTSILNICPIKGVGFVAESAVAQRNTKAQGIHFLGEKAYLDCVEHTIRAAKGNLDAYDPAPSSQPPLAWKNESQVVMGLRSELHLEDPNNRCNWRRDRRMGAYHNIRNQQEEETGSDSSALKTFLARVPEDSAMLSEKTNIEFLAHEIGAKVHDFMLKPGDDVDISLSLTQIGLDSLMATELRRWFRQLLGLQISVLEIMASGSLFCLAELASTNLQNKYTSSC</sequence>
<dbReference type="SMART" id="SM00827">
    <property type="entry name" value="PKS_AT"/>
    <property type="match status" value="1"/>
</dbReference>
<evidence type="ECO:0000256" key="7">
    <source>
        <dbReference type="ARBA" id="ARBA00023315"/>
    </source>
</evidence>
<evidence type="ECO:0000256" key="6">
    <source>
        <dbReference type="ARBA" id="ARBA00023268"/>
    </source>
</evidence>
<feature type="region of interest" description="C-terminal hotdog fold" evidence="8">
    <location>
        <begin position="1041"/>
        <end position="1182"/>
    </location>
</feature>
<dbReference type="InterPro" id="IPR020841">
    <property type="entry name" value="PKS_Beta-ketoAc_synthase_dom"/>
</dbReference>
<dbReference type="Gene3D" id="3.40.50.720">
    <property type="entry name" value="NAD(P)-binding Rossmann-like Domain"/>
    <property type="match status" value="2"/>
</dbReference>
<dbReference type="PROSITE" id="PS50075">
    <property type="entry name" value="CARRIER"/>
    <property type="match status" value="1"/>
</dbReference>
<dbReference type="InterPro" id="IPR016035">
    <property type="entry name" value="Acyl_Trfase/lysoPLipase"/>
</dbReference>
<dbReference type="GO" id="GO:0004312">
    <property type="term" value="F:fatty acid synthase activity"/>
    <property type="evidence" value="ECO:0007669"/>
    <property type="project" value="TreeGrafter"/>
</dbReference>
<dbReference type="InterPro" id="IPR032821">
    <property type="entry name" value="PKS_assoc"/>
</dbReference>
<dbReference type="SUPFAM" id="SSF53335">
    <property type="entry name" value="S-adenosyl-L-methionine-dependent methyltransferases"/>
    <property type="match status" value="1"/>
</dbReference>
<dbReference type="Pfam" id="PF14765">
    <property type="entry name" value="PS-DH"/>
    <property type="match status" value="1"/>
</dbReference>
<dbReference type="InterPro" id="IPR016036">
    <property type="entry name" value="Malonyl_transacylase_ACP-bd"/>
</dbReference>
<dbReference type="InterPro" id="IPR029063">
    <property type="entry name" value="SAM-dependent_MTases_sf"/>
</dbReference>
<dbReference type="InterPro" id="IPR006162">
    <property type="entry name" value="Ppantetheine_attach_site"/>
</dbReference>
<dbReference type="Gene3D" id="3.90.180.10">
    <property type="entry name" value="Medium-chain alcohol dehydrogenases, catalytic domain"/>
    <property type="match status" value="1"/>
</dbReference>
<dbReference type="Pfam" id="PF00698">
    <property type="entry name" value="Acyl_transf_1"/>
    <property type="match status" value="1"/>
</dbReference>
<evidence type="ECO:0000256" key="4">
    <source>
        <dbReference type="ARBA" id="ARBA00022857"/>
    </source>
</evidence>
<dbReference type="GO" id="GO:0031177">
    <property type="term" value="F:phosphopantetheine binding"/>
    <property type="evidence" value="ECO:0007669"/>
    <property type="project" value="InterPro"/>
</dbReference>
<organism evidence="12 13">
    <name type="scientific">Dactylonectria estremocensis</name>
    <dbReference type="NCBI Taxonomy" id="1079267"/>
    <lineage>
        <taxon>Eukaryota</taxon>
        <taxon>Fungi</taxon>
        <taxon>Dikarya</taxon>
        <taxon>Ascomycota</taxon>
        <taxon>Pezizomycotina</taxon>
        <taxon>Sordariomycetes</taxon>
        <taxon>Hypocreomycetidae</taxon>
        <taxon>Hypocreales</taxon>
        <taxon>Nectriaceae</taxon>
        <taxon>Dactylonectria</taxon>
    </lineage>
</organism>
<dbReference type="Pfam" id="PF00550">
    <property type="entry name" value="PP-binding"/>
    <property type="match status" value="1"/>
</dbReference>
<dbReference type="SUPFAM" id="SSF51735">
    <property type="entry name" value="NAD(P)-binding Rossmann-fold domains"/>
    <property type="match status" value="2"/>
</dbReference>
<reference evidence="12" key="1">
    <citation type="journal article" date="2021" name="Nat. Commun.">
        <title>Genetic determinants of endophytism in the Arabidopsis root mycobiome.</title>
        <authorList>
            <person name="Mesny F."/>
            <person name="Miyauchi S."/>
            <person name="Thiergart T."/>
            <person name="Pickel B."/>
            <person name="Atanasova L."/>
            <person name="Karlsson M."/>
            <person name="Huettel B."/>
            <person name="Barry K.W."/>
            <person name="Haridas S."/>
            <person name="Chen C."/>
            <person name="Bauer D."/>
            <person name="Andreopoulos W."/>
            <person name="Pangilinan J."/>
            <person name="LaButti K."/>
            <person name="Riley R."/>
            <person name="Lipzen A."/>
            <person name="Clum A."/>
            <person name="Drula E."/>
            <person name="Henrissat B."/>
            <person name="Kohler A."/>
            <person name="Grigoriev I.V."/>
            <person name="Martin F.M."/>
            <person name="Hacquard S."/>
        </authorList>
    </citation>
    <scope>NUCLEOTIDE SEQUENCE</scope>
    <source>
        <strain evidence="12">MPI-CAGE-AT-0021</strain>
    </source>
</reference>
<dbReference type="InterPro" id="IPR020806">
    <property type="entry name" value="PKS_PP-bd"/>
</dbReference>
<dbReference type="InterPro" id="IPR013217">
    <property type="entry name" value="Methyltransf_12"/>
</dbReference>
<dbReference type="SUPFAM" id="SSF55048">
    <property type="entry name" value="Probable ACP-binding domain of malonyl-CoA ACP transacylase"/>
    <property type="match status" value="1"/>
</dbReference>
<dbReference type="Gene3D" id="3.40.50.150">
    <property type="entry name" value="Vaccinia Virus protein VP39"/>
    <property type="match status" value="1"/>
</dbReference>
<dbReference type="InterPro" id="IPR020843">
    <property type="entry name" value="ER"/>
</dbReference>
<dbReference type="InterPro" id="IPR049552">
    <property type="entry name" value="PKS_DH_N"/>
</dbReference>
<feature type="active site" description="Proton acceptor; for dehydratase activity" evidence="8">
    <location>
        <position position="934"/>
    </location>
</feature>
<proteinExistence type="predicted"/>
<dbReference type="InterPro" id="IPR057326">
    <property type="entry name" value="KR_dom"/>
</dbReference>
<dbReference type="InterPro" id="IPR013968">
    <property type="entry name" value="PKS_KR"/>
</dbReference>
<dbReference type="InterPro" id="IPR036736">
    <property type="entry name" value="ACP-like_sf"/>
</dbReference>
<evidence type="ECO:0000256" key="1">
    <source>
        <dbReference type="ARBA" id="ARBA00022450"/>
    </source>
</evidence>
<feature type="domain" description="Carrier" evidence="9">
    <location>
        <begin position="2382"/>
        <end position="2459"/>
    </location>
</feature>
<feature type="domain" description="PKS/mFAS DH" evidence="11">
    <location>
        <begin position="902"/>
        <end position="1182"/>
    </location>
</feature>
<feature type="region of interest" description="N-terminal hotdog fold" evidence="8">
    <location>
        <begin position="902"/>
        <end position="1031"/>
    </location>
</feature>
<evidence type="ECO:0000313" key="13">
    <source>
        <dbReference type="Proteomes" id="UP000717696"/>
    </source>
</evidence>
<dbReference type="OrthoDB" id="329835at2759"/>
<dbReference type="InterPro" id="IPR049551">
    <property type="entry name" value="PKS_DH_C"/>
</dbReference>
<dbReference type="GO" id="GO:0006633">
    <property type="term" value="P:fatty acid biosynthetic process"/>
    <property type="evidence" value="ECO:0007669"/>
    <property type="project" value="TreeGrafter"/>
</dbReference>
<evidence type="ECO:0000259" key="10">
    <source>
        <dbReference type="PROSITE" id="PS52004"/>
    </source>
</evidence>
<dbReference type="PANTHER" id="PTHR43775:SF46">
    <property type="entry name" value="FUMIGERMIN SYNTHASE"/>
    <property type="match status" value="1"/>
</dbReference>
<dbReference type="Gene3D" id="1.10.1200.10">
    <property type="entry name" value="ACP-like"/>
    <property type="match status" value="1"/>
</dbReference>
<keyword evidence="6" id="KW-0511">Multifunctional enzyme</keyword>
<dbReference type="SMART" id="SM00823">
    <property type="entry name" value="PKS_PP"/>
    <property type="match status" value="1"/>
</dbReference>
<dbReference type="SMART" id="SM00826">
    <property type="entry name" value="PKS_DH"/>
    <property type="match status" value="1"/>
</dbReference>
<dbReference type="InterPro" id="IPR016039">
    <property type="entry name" value="Thiolase-like"/>
</dbReference>
<dbReference type="Pfam" id="PF00109">
    <property type="entry name" value="ketoacyl-synt"/>
    <property type="match status" value="1"/>
</dbReference>
<dbReference type="SUPFAM" id="SSF52151">
    <property type="entry name" value="FabD/lysophospholipase-like"/>
    <property type="match status" value="1"/>
</dbReference>
<protein>
    <submittedName>
        <fullName evidence="12">Polyketide synthase</fullName>
    </submittedName>
</protein>